<dbReference type="InterPro" id="IPR003871">
    <property type="entry name" value="RFA1B/D_OB_1st"/>
</dbReference>
<accession>A0A6D2HTR8</accession>
<dbReference type="InterPro" id="IPR012340">
    <property type="entry name" value="NA-bd_OB-fold"/>
</dbReference>
<evidence type="ECO:0000313" key="2">
    <source>
        <dbReference type="EMBL" id="CAA7018006.1"/>
    </source>
</evidence>
<evidence type="ECO:0000313" key="3">
    <source>
        <dbReference type="Proteomes" id="UP000467841"/>
    </source>
</evidence>
<proteinExistence type="predicted"/>
<feature type="domain" description="Replication protein A 70 kDa DNA-binding subunit B/D first OB fold" evidence="1">
    <location>
        <begin position="3"/>
        <end position="72"/>
    </location>
</feature>
<dbReference type="SUPFAM" id="SSF50249">
    <property type="entry name" value="Nucleic acid-binding proteins"/>
    <property type="match status" value="1"/>
</dbReference>
<name>A0A6D2HTR8_9BRAS</name>
<comment type="caution">
    <text evidence="2">The sequence shown here is derived from an EMBL/GenBank/DDBJ whole genome shotgun (WGS) entry which is preliminary data.</text>
</comment>
<evidence type="ECO:0000259" key="1">
    <source>
        <dbReference type="Pfam" id="PF02721"/>
    </source>
</evidence>
<gene>
    <name evidence="2" type="ORF">MERR_LOCUS5241</name>
</gene>
<dbReference type="Gene3D" id="2.40.50.140">
    <property type="entry name" value="Nucleic acid-binding proteins"/>
    <property type="match status" value="1"/>
</dbReference>
<dbReference type="AlphaFoldDB" id="A0A6D2HTR8"/>
<dbReference type="Proteomes" id="UP000467841">
    <property type="component" value="Unassembled WGS sequence"/>
</dbReference>
<organism evidence="2 3">
    <name type="scientific">Microthlaspi erraticum</name>
    <dbReference type="NCBI Taxonomy" id="1685480"/>
    <lineage>
        <taxon>Eukaryota</taxon>
        <taxon>Viridiplantae</taxon>
        <taxon>Streptophyta</taxon>
        <taxon>Embryophyta</taxon>
        <taxon>Tracheophyta</taxon>
        <taxon>Spermatophyta</taxon>
        <taxon>Magnoliopsida</taxon>
        <taxon>eudicotyledons</taxon>
        <taxon>Gunneridae</taxon>
        <taxon>Pentapetalae</taxon>
        <taxon>rosids</taxon>
        <taxon>malvids</taxon>
        <taxon>Brassicales</taxon>
        <taxon>Brassicaceae</taxon>
        <taxon>Coluteocarpeae</taxon>
        <taxon>Microthlaspi</taxon>
    </lineage>
</organism>
<protein>
    <recommendedName>
        <fullName evidence="1">Replication protein A 70 kDa DNA-binding subunit B/D first OB fold domain-containing protein</fullName>
    </recommendedName>
</protein>
<dbReference type="Pfam" id="PF02721">
    <property type="entry name" value="DUF223"/>
    <property type="match status" value="1"/>
</dbReference>
<sequence>MNNTKLASVTPDRDDLRITVKVLKIWDTLDVDSFEGLSFLFVDDDGTKMHAYVDREDQKRRFRGLLHEEDWRS</sequence>
<reference evidence="2" key="1">
    <citation type="submission" date="2020-01" db="EMBL/GenBank/DDBJ databases">
        <authorList>
            <person name="Mishra B."/>
        </authorList>
    </citation>
    <scope>NUCLEOTIDE SEQUENCE [LARGE SCALE GENOMIC DNA]</scope>
</reference>
<dbReference type="EMBL" id="CACVBM020000344">
    <property type="protein sequence ID" value="CAA7018006.1"/>
    <property type="molecule type" value="Genomic_DNA"/>
</dbReference>
<keyword evidence="3" id="KW-1185">Reference proteome</keyword>